<organism evidence="2 3">
    <name type="scientific">Purpureocillium lilacinum</name>
    <name type="common">Paecilomyces lilacinus</name>
    <dbReference type="NCBI Taxonomy" id="33203"/>
    <lineage>
        <taxon>Eukaryota</taxon>
        <taxon>Fungi</taxon>
        <taxon>Dikarya</taxon>
        <taxon>Ascomycota</taxon>
        <taxon>Pezizomycotina</taxon>
        <taxon>Sordariomycetes</taxon>
        <taxon>Hypocreomycetidae</taxon>
        <taxon>Hypocreales</taxon>
        <taxon>Ophiocordycipitaceae</taxon>
        <taxon>Purpureocillium</taxon>
    </lineage>
</organism>
<name>A0ABR0C3Y0_PURLI</name>
<dbReference type="Proteomes" id="UP001287286">
    <property type="component" value="Unassembled WGS sequence"/>
</dbReference>
<sequence>MGADPPGAVRLAQNVSSALPCLAAARVPRAVDECRRRRVTAGEITMARRGWPGQSATRQPSLQGGACASVGAPTAAAVAQRTTAGLQRPATGGSRGATPAVSPRLPESLHRSATVPKAAARR</sequence>
<feature type="region of interest" description="Disordered" evidence="1">
    <location>
        <begin position="79"/>
        <end position="122"/>
    </location>
</feature>
<keyword evidence="3" id="KW-1185">Reference proteome</keyword>
<comment type="caution">
    <text evidence="2">The sequence shown here is derived from an EMBL/GenBank/DDBJ whole genome shotgun (WGS) entry which is preliminary data.</text>
</comment>
<evidence type="ECO:0000313" key="2">
    <source>
        <dbReference type="EMBL" id="KAK4091108.1"/>
    </source>
</evidence>
<protein>
    <submittedName>
        <fullName evidence="2">Uncharacterized protein</fullName>
    </submittedName>
</protein>
<evidence type="ECO:0000256" key="1">
    <source>
        <dbReference type="SAM" id="MobiDB-lite"/>
    </source>
</evidence>
<reference evidence="2 3" key="1">
    <citation type="journal article" date="2024" name="Microbiol. Resour. Announc.">
        <title>Genome annotations for the ascomycete fungi Trichoderma harzianum, Trichoderma aggressivum, and Purpureocillium lilacinum.</title>
        <authorList>
            <person name="Beijen E.P.W."/>
            <person name="Ohm R.A."/>
        </authorList>
    </citation>
    <scope>NUCLEOTIDE SEQUENCE [LARGE SCALE GENOMIC DNA]</scope>
    <source>
        <strain evidence="2 3">CBS 150709</strain>
    </source>
</reference>
<dbReference type="EMBL" id="JAWRVI010000013">
    <property type="protein sequence ID" value="KAK4091108.1"/>
    <property type="molecule type" value="Genomic_DNA"/>
</dbReference>
<evidence type="ECO:0000313" key="3">
    <source>
        <dbReference type="Proteomes" id="UP001287286"/>
    </source>
</evidence>
<proteinExistence type="predicted"/>
<accession>A0ABR0C3Y0</accession>
<gene>
    <name evidence="2" type="ORF">Purlil1_4688</name>
</gene>